<keyword evidence="4" id="KW-0812">Transmembrane</keyword>
<keyword evidence="2" id="KW-1015">Disulfide bond</keyword>
<dbReference type="Gene3D" id="2.60.40.10">
    <property type="entry name" value="Immunoglobulins"/>
    <property type="match status" value="2"/>
</dbReference>
<dbReference type="InterPro" id="IPR036179">
    <property type="entry name" value="Ig-like_dom_sf"/>
</dbReference>
<reference evidence="6 7" key="1">
    <citation type="submission" date="2021-06" db="EMBL/GenBank/DDBJ databases">
        <authorList>
            <person name="Palmer J.M."/>
        </authorList>
    </citation>
    <scope>NUCLEOTIDE SEQUENCE [LARGE SCALE GENOMIC DNA]</scope>
    <source>
        <strain evidence="6 7">XR_2019</strain>
        <tissue evidence="6">Muscle</tissue>
    </source>
</reference>
<dbReference type="EMBL" id="JAHRIM010031118">
    <property type="protein sequence ID" value="MEQ2264971.1"/>
    <property type="molecule type" value="Genomic_DNA"/>
</dbReference>
<feature type="region of interest" description="Disordered" evidence="3">
    <location>
        <begin position="311"/>
        <end position="374"/>
    </location>
</feature>
<dbReference type="SUPFAM" id="SSF48726">
    <property type="entry name" value="Immunoglobulin"/>
    <property type="match status" value="2"/>
</dbReference>
<gene>
    <name evidence="6" type="ORF">XENORESO_000532</name>
</gene>
<keyword evidence="4" id="KW-0472">Membrane</keyword>
<feature type="transmembrane region" description="Helical" evidence="4">
    <location>
        <begin position="283"/>
        <end position="303"/>
    </location>
</feature>
<keyword evidence="7" id="KW-1185">Reference proteome</keyword>
<dbReference type="PANTHER" id="PTHR11481">
    <property type="entry name" value="IMMUNOGLOBULIN FC RECEPTOR"/>
    <property type="match status" value="1"/>
</dbReference>
<protein>
    <recommendedName>
        <fullName evidence="5">Ig-like domain-containing protein</fullName>
    </recommendedName>
</protein>
<sequence length="374" mass="41205">MCSHELTATPQNAPCQFWTSEKRRWLLTAQLALKQEVFPVDPDGSEESDQHRYRESNRLSLWLLLQAELYVPLVALFLNLCLMRSFTVATEWWIYQLFVSLTAYLTVSPSSSQFFEGASVSLSCEEDDLSTGWTLRRNTTRDNSSQCAHWGEQVGSSCEINYITPWDTGVYWCESRKGAASSSIQLTVSVILQSPVLPVMEGDDVTLSCQTKTPSNLPAALIKDGSLIRTEPAGHMTLHHVTSSDEGLYKCSIRGHGESPSSWISVSGKVTPAGQPPHLPLSVLLPAVAGSVLLSLVLLVVLVRRCVQGKHKGGDQMFPPPAAHKDDVTYSQVHISRPTKQPIRPRPGSDPDTVYDEVRRPSAVWDGPTGTISC</sequence>
<evidence type="ECO:0000256" key="1">
    <source>
        <dbReference type="ARBA" id="ARBA00022729"/>
    </source>
</evidence>
<dbReference type="InterPro" id="IPR050488">
    <property type="entry name" value="Ig_Fc_receptor"/>
</dbReference>
<dbReference type="InterPro" id="IPR003599">
    <property type="entry name" value="Ig_sub"/>
</dbReference>
<organism evidence="6 7">
    <name type="scientific">Xenotaenia resolanae</name>
    <dbReference type="NCBI Taxonomy" id="208358"/>
    <lineage>
        <taxon>Eukaryota</taxon>
        <taxon>Metazoa</taxon>
        <taxon>Chordata</taxon>
        <taxon>Craniata</taxon>
        <taxon>Vertebrata</taxon>
        <taxon>Euteleostomi</taxon>
        <taxon>Actinopterygii</taxon>
        <taxon>Neopterygii</taxon>
        <taxon>Teleostei</taxon>
        <taxon>Neoteleostei</taxon>
        <taxon>Acanthomorphata</taxon>
        <taxon>Ovalentaria</taxon>
        <taxon>Atherinomorphae</taxon>
        <taxon>Cyprinodontiformes</taxon>
        <taxon>Goodeidae</taxon>
        <taxon>Xenotaenia</taxon>
    </lineage>
</organism>
<dbReference type="PANTHER" id="PTHR11481:SF64">
    <property type="entry name" value="FC RECEPTOR-LIKE PROTEIN 4"/>
    <property type="match status" value="1"/>
</dbReference>
<proteinExistence type="predicted"/>
<dbReference type="Pfam" id="PF13895">
    <property type="entry name" value="Ig_2"/>
    <property type="match status" value="1"/>
</dbReference>
<evidence type="ECO:0000256" key="3">
    <source>
        <dbReference type="SAM" id="MobiDB-lite"/>
    </source>
</evidence>
<evidence type="ECO:0000313" key="6">
    <source>
        <dbReference type="EMBL" id="MEQ2264971.1"/>
    </source>
</evidence>
<evidence type="ECO:0000256" key="4">
    <source>
        <dbReference type="SAM" id="Phobius"/>
    </source>
</evidence>
<name>A0ABV0W5Y2_9TELE</name>
<dbReference type="SMART" id="SM00409">
    <property type="entry name" value="IG"/>
    <property type="match status" value="2"/>
</dbReference>
<dbReference type="InterPro" id="IPR013783">
    <property type="entry name" value="Ig-like_fold"/>
</dbReference>
<evidence type="ECO:0000313" key="7">
    <source>
        <dbReference type="Proteomes" id="UP001444071"/>
    </source>
</evidence>
<dbReference type="InterPro" id="IPR007110">
    <property type="entry name" value="Ig-like_dom"/>
</dbReference>
<evidence type="ECO:0000256" key="2">
    <source>
        <dbReference type="ARBA" id="ARBA00023157"/>
    </source>
</evidence>
<dbReference type="PROSITE" id="PS50835">
    <property type="entry name" value="IG_LIKE"/>
    <property type="match status" value="1"/>
</dbReference>
<accession>A0ABV0W5Y2</accession>
<keyword evidence="4" id="KW-1133">Transmembrane helix</keyword>
<evidence type="ECO:0000259" key="5">
    <source>
        <dbReference type="PROSITE" id="PS50835"/>
    </source>
</evidence>
<feature type="domain" description="Ig-like" evidence="5">
    <location>
        <begin position="103"/>
        <end position="267"/>
    </location>
</feature>
<dbReference type="Proteomes" id="UP001444071">
    <property type="component" value="Unassembled WGS sequence"/>
</dbReference>
<comment type="caution">
    <text evidence="6">The sequence shown here is derived from an EMBL/GenBank/DDBJ whole genome shotgun (WGS) entry which is preliminary data.</text>
</comment>
<keyword evidence="1" id="KW-0732">Signal</keyword>